<dbReference type="RefSeq" id="XP_033534326.1">
    <property type="nucleotide sequence ID" value="XM_033679481.1"/>
</dbReference>
<sequence length="399" mass="44684">MARRTTMKPSLGKAQPKRDLDDPTGATSLPKRPKRSSTTLTKSKYFESEDAGEESTDSLSSEAKDEPGYEDDSAQSELSDEPEDSDFSEEIEAPSRNVRKGQSNKQPAAIKNARSKQDLGKSGAKTGLGPGTQVIMKKPKARDPGDTPYSNDIIHPNTMLFLRDLKQNNSRQWLKSNDPDYRTSWNDWLTYCESLTERIAEVDDTIPELPVKDLVFRIYRDVRFSKDQSPYKTAFSAAWSRTGRKGPYAAYYVEVSPGNSFVAGGLWMPEPGPLAALRRDVDRRPNRIKTVLRDARFRKEFLKGPPNDDKNIIKAFAAANTEGALKTKPKGYNNDHPDLELLRLRSYTVGKRIPDGDVNLDSMTELISSLVPFITYLNSVVMPDGVDEEEDSDDMDDEG</sequence>
<proteinExistence type="predicted"/>
<gene>
    <name evidence="2 4" type="ORF">P152DRAFT_458506</name>
</gene>
<dbReference type="InterPro" id="IPR012808">
    <property type="entry name" value="CHP02453"/>
</dbReference>
<reference evidence="2 4" key="1">
    <citation type="submission" date="2020-01" db="EMBL/GenBank/DDBJ databases">
        <authorList>
            <consortium name="DOE Joint Genome Institute"/>
            <person name="Haridas S."/>
            <person name="Albert R."/>
            <person name="Binder M."/>
            <person name="Bloem J."/>
            <person name="Labutti K."/>
            <person name="Salamov A."/>
            <person name="Andreopoulos B."/>
            <person name="Baker S.E."/>
            <person name="Barry K."/>
            <person name="Bills G."/>
            <person name="Bluhm B.H."/>
            <person name="Cannon C."/>
            <person name="Castanera R."/>
            <person name="Culley D.E."/>
            <person name="Daum C."/>
            <person name="Ezra D."/>
            <person name="Gonzalez J.B."/>
            <person name="Henrissat B."/>
            <person name="Kuo A."/>
            <person name="Liang C."/>
            <person name="Lipzen A."/>
            <person name="Lutzoni F."/>
            <person name="Magnuson J."/>
            <person name="Mondo S."/>
            <person name="Nolan M."/>
            <person name="Ohm R."/>
            <person name="Pangilinan J."/>
            <person name="Park H.-J."/>
            <person name="Ramirez L."/>
            <person name="Alfaro M."/>
            <person name="Sun H."/>
            <person name="Tritt A."/>
            <person name="Yoshinaga Y."/>
            <person name="Zwiers L.-H."/>
            <person name="Turgeon B.G."/>
            <person name="Goodwin S.B."/>
            <person name="Spatafora J.W."/>
            <person name="Crous P.W."/>
            <person name="Grigoriev I.V."/>
        </authorList>
    </citation>
    <scope>NUCLEOTIDE SEQUENCE</scope>
    <source>
        <strain evidence="2 4">CBS 781.70</strain>
    </source>
</reference>
<evidence type="ECO:0000256" key="1">
    <source>
        <dbReference type="SAM" id="MobiDB-lite"/>
    </source>
</evidence>
<dbReference type="Pfam" id="PF09365">
    <property type="entry name" value="DUF2461"/>
    <property type="match status" value="1"/>
</dbReference>
<keyword evidence="3" id="KW-1185">Reference proteome</keyword>
<feature type="region of interest" description="Disordered" evidence="1">
    <location>
        <begin position="1"/>
        <end position="152"/>
    </location>
</feature>
<dbReference type="NCBIfam" id="TIGR02453">
    <property type="entry name" value="TIGR02453 family protein"/>
    <property type="match status" value="1"/>
</dbReference>
<reference evidence="4" key="2">
    <citation type="submission" date="2020-04" db="EMBL/GenBank/DDBJ databases">
        <authorList>
            <consortium name="NCBI Genome Project"/>
        </authorList>
    </citation>
    <scope>NUCLEOTIDE SEQUENCE</scope>
    <source>
        <strain evidence="4">CBS 781.70</strain>
    </source>
</reference>
<dbReference type="EMBL" id="ML975157">
    <property type="protein sequence ID" value="KAF1812695.1"/>
    <property type="molecule type" value="Genomic_DNA"/>
</dbReference>
<dbReference type="OrthoDB" id="2537769at2759"/>
<protein>
    <submittedName>
        <fullName evidence="2 4">Uncharacterized protein</fullName>
    </submittedName>
</protein>
<evidence type="ECO:0000313" key="4">
    <source>
        <dbReference type="RefSeq" id="XP_033534326.1"/>
    </source>
</evidence>
<dbReference type="AlphaFoldDB" id="A0A6G1G3L0"/>
<feature type="compositionally biased region" description="Acidic residues" evidence="1">
    <location>
        <begin position="68"/>
        <end position="92"/>
    </location>
</feature>
<organism evidence="2">
    <name type="scientific">Eremomyces bilateralis CBS 781.70</name>
    <dbReference type="NCBI Taxonomy" id="1392243"/>
    <lineage>
        <taxon>Eukaryota</taxon>
        <taxon>Fungi</taxon>
        <taxon>Dikarya</taxon>
        <taxon>Ascomycota</taxon>
        <taxon>Pezizomycotina</taxon>
        <taxon>Dothideomycetes</taxon>
        <taxon>Dothideomycetes incertae sedis</taxon>
        <taxon>Eremomycetales</taxon>
        <taxon>Eremomycetaceae</taxon>
        <taxon>Eremomyces</taxon>
    </lineage>
</organism>
<reference evidence="4" key="3">
    <citation type="submission" date="2025-04" db="UniProtKB">
        <authorList>
            <consortium name="RefSeq"/>
        </authorList>
    </citation>
    <scope>IDENTIFICATION</scope>
    <source>
        <strain evidence="4">CBS 781.70</strain>
    </source>
</reference>
<evidence type="ECO:0000313" key="2">
    <source>
        <dbReference type="EMBL" id="KAF1812695.1"/>
    </source>
</evidence>
<dbReference type="GeneID" id="54420051"/>
<dbReference type="PANTHER" id="PTHR36452:SF1">
    <property type="entry name" value="DUF2461 DOMAIN-CONTAINING PROTEIN"/>
    <property type="match status" value="1"/>
</dbReference>
<dbReference type="PANTHER" id="PTHR36452">
    <property type="entry name" value="CHROMOSOME 12, WHOLE GENOME SHOTGUN SEQUENCE"/>
    <property type="match status" value="1"/>
</dbReference>
<name>A0A6G1G3L0_9PEZI</name>
<dbReference type="Proteomes" id="UP000504638">
    <property type="component" value="Unplaced"/>
</dbReference>
<accession>A0A6G1G3L0</accession>
<evidence type="ECO:0000313" key="3">
    <source>
        <dbReference type="Proteomes" id="UP000504638"/>
    </source>
</evidence>